<dbReference type="RefSeq" id="WP_023977761.1">
    <property type="nucleotide sequence ID" value="NZ_CBLX010000005.1"/>
</dbReference>
<evidence type="ECO:0000313" key="1">
    <source>
        <dbReference type="EMBL" id="CDG38910.1"/>
    </source>
</evidence>
<organism evidence="1 2">
    <name type="scientific">Asaia bogorensis</name>
    <dbReference type="NCBI Taxonomy" id="91915"/>
    <lineage>
        <taxon>Bacteria</taxon>
        <taxon>Pseudomonadati</taxon>
        <taxon>Pseudomonadota</taxon>
        <taxon>Alphaproteobacteria</taxon>
        <taxon>Acetobacterales</taxon>
        <taxon>Acetobacteraceae</taxon>
        <taxon>Asaia</taxon>
    </lineage>
</organism>
<dbReference type="EMBL" id="CBLX010000005">
    <property type="protein sequence ID" value="CDG38910.1"/>
    <property type="molecule type" value="Genomic_DNA"/>
</dbReference>
<reference evidence="1 2" key="2">
    <citation type="journal article" date="2014" name="PLoS ONE">
        <title>Evolution of mitochondria reconstructed from the energy metabolism of living bacteria.</title>
        <authorList>
            <person name="Degli Esposti M."/>
            <person name="Chouaia B."/>
            <person name="Comandatore F."/>
            <person name="Crotti E."/>
            <person name="Sassera D."/>
            <person name="Lievens P.M."/>
            <person name="Daffonchio D."/>
            <person name="Bandi C."/>
        </authorList>
    </citation>
    <scope>NUCLEOTIDE SEQUENCE [LARGE SCALE GENOMIC DNA]</scope>
    <source>
        <strain evidence="1 2">SF2.1</strain>
    </source>
</reference>
<gene>
    <name evidence="1" type="ORF">ASAP_0865</name>
</gene>
<protein>
    <submittedName>
        <fullName evidence="1">Uncharacterized protein</fullName>
    </submittedName>
</protein>
<dbReference type="AlphaFoldDB" id="A0A060QDA2"/>
<accession>A0A060QDA2</accession>
<sequence>MRPDFSWSETVLLIPICRGMPSQCQPEIEVHAAEQIVVAVPIYPWTMTDRARIDLNEAVINLVTSERERCADLGLYCEWTRALAPTITTCYPGSPAAVADPCALESKCNALPWQLADDPATYGAQAGHWIVVDGSLDQEIDEDIYPTEAEAQKAADRINAADPLTEQYRHWFALHLPENWDIAALVSKIAQEAA</sequence>
<proteinExistence type="predicted"/>
<reference evidence="1 2" key="1">
    <citation type="journal article" date="2014" name="Genome Biol. Evol.">
        <title>Acetic acid bacteria genomes reveal functional traits for adaptation to life in insect guts.</title>
        <authorList>
            <person name="Chouaia B."/>
            <person name="Gaiarsa S."/>
            <person name="Crotti E."/>
            <person name="Comandatore F."/>
            <person name="Degli Esposti M."/>
            <person name="Ricci I."/>
            <person name="Alma A."/>
            <person name="Favia G."/>
            <person name="Bandi C."/>
            <person name="Daffonchio D."/>
        </authorList>
    </citation>
    <scope>NUCLEOTIDE SEQUENCE [LARGE SCALE GENOMIC DNA]</scope>
    <source>
        <strain evidence="1 2">SF2.1</strain>
    </source>
</reference>
<dbReference type="Proteomes" id="UP000027583">
    <property type="component" value="Unassembled WGS sequence"/>
</dbReference>
<evidence type="ECO:0000313" key="2">
    <source>
        <dbReference type="Proteomes" id="UP000027583"/>
    </source>
</evidence>
<comment type="caution">
    <text evidence="1">The sequence shown here is derived from an EMBL/GenBank/DDBJ whole genome shotgun (WGS) entry which is preliminary data.</text>
</comment>
<name>A0A060QDA2_9PROT</name>